<organism evidence="2 3">
    <name type="scientific">Actinomadura physcomitrii</name>
    <dbReference type="NCBI Taxonomy" id="2650748"/>
    <lineage>
        <taxon>Bacteria</taxon>
        <taxon>Bacillati</taxon>
        <taxon>Actinomycetota</taxon>
        <taxon>Actinomycetes</taxon>
        <taxon>Streptosporangiales</taxon>
        <taxon>Thermomonosporaceae</taxon>
        <taxon>Actinomadura</taxon>
    </lineage>
</organism>
<accession>A0A6I4MJ10</accession>
<keyword evidence="3" id="KW-1185">Reference proteome</keyword>
<feature type="transmembrane region" description="Helical" evidence="1">
    <location>
        <begin position="21"/>
        <end position="46"/>
    </location>
</feature>
<keyword evidence="1" id="KW-0472">Membrane</keyword>
<keyword evidence="1" id="KW-1133">Transmembrane helix</keyword>
<evidence type="ECO:0000313" key="3">
    <source>
        <dbReference type="Proteomes" id="UP000462055"/>
    </source>
</evidence>
<comment type="caution">
    <text evidence="2">The sequence shown here is derived from an EMBL/GenBank/DDBJ whole genome shotgun (WGS) entry which is preliminary data.</text>
</comment>
<evidence type="ECO:0000256" key="1">
    <source>
        <dbReference type="SAM" id="Phobius"/>
    </source>
</evidence>
<reference evidence="2" key="1">
    <citation type="submission" date="2019-12" db="EMBL/GenBank/DDBJ databases">
        <title>Actinomadura physcomitrii sp. nov., a novel actinomycete isolated from moss [Physcomitrium sphaericum (Ludw) Fuernr].</title>
        <authorList>
            <person name="Zhuang X."/>
        </authorList>
    </citation>
    <scope>NUCLEOTIDE SEQUENCE [LARGE SCALE GENOMIC DNA]</scope>
    <source>
        <strain evidence="2">LD22</strain>
    </source>
</reference>
<dbReference type="RefSeq" id="WP_151596494.1">
    <property type="nucleotide sequence ID" value="NZ_WBMS02000023.1"/>
</dbReference>
<dbReference type="EMBL" id="WBMS02000023">
    <property type="protein sequence ID" value="MWA03967.1"/>
    <property type="molecule type" value="Genomic_DNA"/>
</dbReference>
<gene>
    <name evidence="2" type="ORF">F8568_026995</name>
</gene>
<keyword evidence="1" id="KW-0812">Transmembrane</keyword>
<proteinExistence type="predicted"/>
<feature type="transmembrane region" description="Helical" evidence="1">
    <location>
        <begin position="66"/>
        <end position="89"/>
    </location>
</feature>
<sequence length="201" mass="21199">MGDRTARAGTDRRPAHLNRTGLVLVGALMVAAGGAGLARGAGAFGGDRAGGLVFSGTVRRYAADHGWFWPAVAAAVIVLALLGLAWLLAQGRTGRLPGLAVEPDPSGGRTRVSAKAVTDALEAEVAEYPGVRTARARLIGSSRRPELRLNVTYLRRADPAELRRRIEDEGMPRLATALGRPSIPAVVRLRLVKGDRAETLL</sequence>
<name>A0A6I4MJ10_9ACTN</name>
<dbReference type="Proteomes" id="UP000462055">
    <property type="component" value="Unassembled WGS sequence"/>
</dbReference>
<evidence type="ECO:0000313" key="2">
    <source>
        <dbReference type="EMBL" id="MWA03967.1"/>
    </source>
</evidence>
<protein>
    <submittedName>
        <fullName evidence="2">Alkaline shock response membrane anchor protein AmaP</fullName>
    </submittedName>
</protein>
<dbReference type="AlphaFoldDB" id="A0A6I4MJ10"/>